<protein>
    <recommendedName>
        <fullName evidence="12">UDP-N-acetylglucosamine 1-carboxyvinyltransferase</fullName>
        <ecNumber evidence="12">2.5.1.7</ecNumber>
    </recommendedName>
    <alternativeName>
        <fullName evidence="12">Enoylpyruvate transferase</fullName>
    </alternativeName>
    <alternativeName>
        <fullName evidence="12">UDP-N-acetylglucosamine enolpyruvyl transferase</fullName>
        <shortName evidence="12">EPT</shortName>
    </alternativeName>
</protein>
<dbReference type="SUPFAM" id="SSF55205">
    <property type="entry name" value="EPT/RTPC-like"/>
    <property type="match status" value="1"/>
</dbReference>
<keyword evidence="3 12" id="KW-0963">Cytoplasm</keyword>
<evidence type="ECO:0000256" key="11">
    <source>
        <dbReference type="ARBA" id="ARBA00047527"/>
    </source>
</evidence>
<keyword evidence="4 12" id="KW-0132">Cell division</keyword>
<comment type="function">
    <text evidence="12">Cell wall formation. Adds enolpyruvyl to UDP-N-acetylglucosamine.</text>
</comment>
<name>A0A1G2CD24_9BACT</name>
<feature type="binding site" evidence="12">
    <location>
        <position position="325"/>
    </location>
    <ligand>
        <name>UDP-N-acetyl-alpha-D-glucosamine</name>
        <dbReference type="ChEBI" id="CHEBI:57705"/>
    </ligand>
</feature>
<dbReference type="GO" id="GO:0051301">
    <property type="term" value="P:cell division"/>
    <property type="evidence" value="ECO:0007669"/>
    <property type="project" value="UniProtKB-KW"/>
</dbReference>
<keyword evidence="8 12" id="KW-0131">Cell cycle</keyword>
<gene>
    <name evidence="12" type="primary">murA</name>
    <name evidence="14" type="ORF">A3E09_02145</name>
</gene>
<feature type="active site" description="Proton donor" evidence="12">
    <location>
        <position position="136"/>
    </location>
</feature>
<dbReference type="HAMAP" id="MF_00111">
    <property type="entry name" value="MurA"/>
    <property type="match status" value="1"/>
</dbReference>
<feature type="domain" description="Enolpyruvate transferase" evidence="13">
    <location>
        <begin position="27"/>
        <end position="442"/>
    </location>
</feature>
<dbReference type="EC" id="2.5.1.7" evidence="12"/>
<evidence type="ECO:0000313" key="15">
    <source>
        <dbReference type="Proteomes" id="UP000178796"/>
    </source>
</evidence>
<evidence type="ECO:0000256" key="8">
    <source>
        <dbReference type="ARBA" id="ARBA00023306"/>
    </source>
</evidence>
<dbReference type="Proteomes" id="UP000178796">
    <property type="component" value="Unassembled WGS sequence"/>
</dbReference>
<evidence type="ECO:0000256" key="2">
    <source>
        <dbReference type="ARBA" id="ARBA00004752"/>
    </source>
</evidence>
<evidence type="ECO:0000256" key="4">
    <source>
        <dbReference type="ARBA" id="ARBA00022618"/>
    </source>
</evidence>
<dbReference type="InterPro" id="IPR001986">
    <property type="entry name" value="Enolpyruvate_Tfrase_dom"/>
</dbReference>
<feature type="binding site" evidence="12">
    <location>
        <begin position="43"/>
        <end position="44"/>
    </location>
    <ligand>
        <name>phosphoenolpyruvate</name>
        <dbReference type="ChEBI" id="CHEBI:58702"/>
    </ligand>
</feature>
<feature type="binding site" evidence="12">
    <location>
        <position position="112"/>
    </location>
    <ligand>
        <name>UDP-N-acetyl-alpha-D-glucosamine</name>
        <dbReference type="ChEBI" id="CHEBI:57705"/>
    </ligand>
</feature>
<evidence type="ECO:0000256" key="10">
    <source>
        <dbReference type="ARBA" id="ARBA00038367"/>
    </source>
</evidence>
<keyword evidence="6 12" id="KW-0133">Cell shape</keyword>
<dbReference type="UniPathway" id="UPA00219"/>
<dbReference type="PANTHER" id="PTHR43783:SF1">
    <property type="entry name" value="UDP-N-ACETYLGLUCOSAMINE 1-CARBOXYVINYLTRANSFERASE"/>
    <property type="match status" value="1"/>
</dbReference>
<comment type="caution">
    <text evidence="12">Lacks conserved residue(s) required for the propagation of feature annotation.</text>
</comment>
<comment type="catalytic activity">
    <reaction evidence="11 12">
        <text>phosphoenolpyruvate + UDP-N-acetyl-alpha-D-glucosamine = UDP-N-acetyl-3-O-(1-carboxyvinyl)-alpha-D-glucosamine + phosphate</text>
        <dbReference type="Rhea" id="RHEA:18681"/>
        <dbReference type="ChEBI" id="CHEBI:43474"/>
        <dbReference type="ChEBI" id="CHEBI:57705"/>
        <dbReference type="ChEBI" id="CHEBI:58702"/>
        <dbReference type="ChEBI" id="CHEBI:68483"/>
        <dbReference type="EC" id="2.5.1.7"/>
    </reaction>
</comment>
<evidence type="ECO:0000259" key="13">
    <source>
        <dbReference type="Pfam" id="PF00275"/>
    </source>
</evidence>
<dbReference type="GO" id="GO:0008760">
    <property type="term" value="F:UDP-N-acetylglucosamine 1-carboxyvinyltransferase activity"/>
    <property type="evidence" value="ECO:0007669"/>
    <property type="project" value="UniProtKB-UniRule"/>
</dbReference>
<evidence type="ECO:0000256" key="9">
    <source>
        <dbReference type="ARBA" id="ARBA00023316"/>
    </source>
</evidence>
<comment type="pathway">
    <text evidence="2 12">Cell wall biogenesis; peptidoglycan biosynthesis.</text>
</comment>
<keyword evidence="7 12" id="KW-0573">Peptidoglycan synthesis</keyword>
<accession>A0A1G2CD24</accession>
<evidence type="ECO:0000256" key="1">
    <source>
        <dbReference type="ARBA" id="ARBA00004496"/>
    </source>
</evidence>
<dbReference type="GO" id="GO:0019277">
    <property type="term" value="P:UDP-N-acetylgalactosamine biosynthetic process"/>
    <property type="evidence" value="ECO:0007669"/>
    <property type="project" value="InterPro"/>
</dbReference>
<dbReference type="CDD" id="cd01555">
    <property type="entry name" value="UdpNAET"/>
    <property type="match status" value="1"/>
</dbReference>
<dbReference type="GO" id="GO:0009252">
    <property type="term" value="P:peptidoglycan biosynthetic process"/>
    <property type="evidence" value="ECO:0007669"/>
    <property type="project" value="UniProtKB-UniRule"/>
</dbReference>
<dbReference type="GO" id="GO:0005737">
    <property type="term" value="C:cytoplasm"/>
    <property type="evidence" value="ECO:0007669"/>
    <property type="project" value="UniProtKB-SubCell"/>
</dbReference>
<organism evidence="14 15">
    <name type="scientific">Candidatus Liptonbacteria bacterium RIFCSPHIGHO2_12_FULL_60_13</name>
    <dbReference type="NCBI Taxonomy" id="1798648"/>
    <lineage>
        <taxon>Bacteria</taxon>
        <taxon>Candidatus Liptoniibacteriota</taxon>
    </lineage>
</organism>
<sequence>MILRVVRDIYCFKTSIVYYERIMKFIVRGGKPLRGEIELMGAKNEATKVLVASLLTDEPCTFEHFPRIGDAAITADLCRAIGSEINDAGGALTIRTKEIGASHIPSQSRKNRIPILTLGPLLARAGEAHVPVLGGDKIGPRPLDIHLDALRAMGANIEADEEGYHAKAPHGLKGANVSFRFPSVGATENTILAAVLAKGRTTIRNAAIEPEIIDMIGMLQKMGAIIEIGANRTIYIDGVPRLSGVRHSLIPDRNEAVSFACLAILSGGEVLVRGAVQEHLMTFLNAVRRIGAGYEVREDGIVFSRPGALHGIELETDTHPGFMTDWQQPFAVLLTAAQGTSVIHETVYEDRFGYTEDLNSMGADIKVFSKCLGELSCRFQGHGFAHSAIIHGPTPLRSASLRVRDLRSGIAHVIAALAAEGESVIEGVEEIDRGYERIDERLRELGADITRE</sequence>
<dbReference type="InterPro" id="IPR013792">
    <property type="entry name" value="RNA3'P_cycl/enolpyr_Trfase_a/b"/>
</dbReference>
<keyword evidence="9 12" id="KW-0961">Cell wall biogenesis/degradation</keyword>
<dbReference type="Pfam" id="PF00275">
    <property type="entry name" value="EPSP_synthase"/>
    <property type="match status" value="1"/>
</dbReference>
<dbReference type="Gene3D" id="3.65.10.10">
    <property type="entry name" value="Enolpyruvate transferase domain"/>
    <property type="match status" value="2"/>
</dbReference>
<comment type="subcellular location">
    <subcellularLocation>
        <location evidence="1 12">Cytoplasm</location>
    </subcellularLocation>
</comment>
<dbReference type="AlphaFoldDB" id="A0A1G2CD24"/>
<evidence type="ECO:0000256" key="12">
    <source>
        <dbReference type="HAMAP-Rule" id="MF_00111"/>
    </source>
</evidence>
<reference evidence="14 15" key="1">
    <citation type="journal article" date="2016" name="Nat. Commun.">
        <title>Thousands of microbial genomes shed light on interconnected biogeochemical processes in an aquifer system.</title>
        <authorList>
            <person name="Anantharaman K."/>
            <person name="Brown C.T."/>
            <person name="Hug L.A."/>
            <person name="Sharon I."/>
            <person name="Castelle C.J."/>
            <person name="Probst A.J."/>
            <person name="Thomas B.C."/>
            <person name="Singh A."/>
            <person name="Wilkins M.J."/>
            <person name="Karaoz U."/>
            <person name="Brodie E.L."/>
            <person name="Williams K.H."/>
            <person name="Hubbard S.S."/>
            <person name="Banfield J.F."/>
        </authorList>
    </citation>
    <scope>NUCLEOTIDE SEQUENCE [LARGE SCALE GENOMIC DNA]</scope>
</reference>
<dbReference type="PANTHER" id="PTHR43783">
    <property type="entry name" value="UDP-N-ACETYLGLUCOSAMINE 1-CARBOXYVINYLTRANSFERASE"/>
    <property type="match status" value="1"/>
</dbReference>
<comment type="caution">
    <text evidence="14">The sequence shown here is derived from an EMBL/GenBank/DDBJ whole genome shotgun (WGS) entry which is preliminary data.</text>
</comment>
<dbReference type="EMBL" id="MHKY01000036">
    <property type="protein sequence ID" value="OGY98347.1"/>
    <property type="molecule type" value="Genomic_DNA"/>
</dbReference>
<evidence type="ECO:0000256" key="7">
    <source>
        <dbReference type="ARBA" id="ARBA00022984"/>
    </source>
</evidence>
<keyword evidence="5 12" id="KW-0808">Transferase</keyword>
<dbReference type="NCBIfam" id="NF006873">
    <property type="entry name" value="PRK09369.1"/>
    <property type="match status" value="1"/>
</dbReference>
<evidence type="ECO:0000256" key="3">
    <source>
        <dbReference type="ARBA" id="ARBA00022490"/>
    </source>
</evidence>
<dbReference type="InterPro" id="IPR005750">
    <property type="entry name" value="UDP_GlcNAc_COvinyl_MurA"/>
</dbReference>
<comment type="similarity">
    <text evidence="10 12">Belongs to the EPSP synthase family. MurA subfamily.</text>
</comment>
<evidence type="ECO:0000256" key="5">
    <source>
        <dbReference type="ARBA" id="ARBA00022679"/>
    </source>
</evidence>
<feature type="binding site" evidence="12">
    <location>
        <position position="347"/>
    </location>
    <ligand>
        <name>UDP-N-acetyl-alpha-D-glucosamine</name>
        <dbReference type="ChEBI" id="CHEBI:57705"/>
    </ligand>
</feature>
<evidence type="ECO:0000256" key="6">
    <source>
        <dbReference type="ARBA" id="ARBA00022960"/>
    </source>
</evidence>
<proteinExistence type="inferred from homology"/>
<dbReference type="GO" id="GO:0071555">
    <property type="term" value="P:cell wall organization"/>
    <property type="evidence" value="ECO:0007669"/>
    <property type="project" value="UniProtKB-KW"/>
</dbReference>
<evidence type="ECO:0000313" key="14">
    <source>
        <dbReference type="EMBL" id="OGY98347.1"/>
    </source>
</evidence>
<dbReference type="NCBIfam" id="TIGR01072">
    <property type="entry name" value="murA"/>
    <property type="match status" value="1"/>
</dbReference>
<dbReference type="GO" id="GO:0008360">
    <property type="term" value="P:regulation of cell shape"/>
    <property type="evidence" value="ECO:0007669"/>
    <property type="project" value="UniProtKB-KW"/>
</dbReference>
<dbReference type="InterPro" id="IPR050068">
    <property type="entry name" value="MurA_subfamily"/>
</dbReference>
<dbReference type="InterPro" id="IPR036968">
    <property type="entry name" value="Enolpyruvate_Tfrase_sf"/>
</dbReference>